<feature type="domain" description="TECPR1-like DysF" evidence="2">
    <location>
        <begin position="37"/>
        <end position="154"/>
    </location>
</feature>
<sequence length="318" mass="37185">MSKREQQLEAECEDLRCELQVMEELVQRYQDELAAVRNANCFRHNPRNAPDVYRVEEELFENQNLASRGSAMRISRVELPVLCRANGEETRFSEVELPSQNWEWVSDWHCDVHAQTDESGWMYAESWEQLRDINQLHRSEHTMSARVRQRRWKRERMLARCTGLPAALNENLLTKSRLAAVRFANEKLTQQLLRANTRIEELEKRDKIYEAHMLKLQQVAEELSSDLYARSFDLHDPVAVPYTVSKSAEVLKQTEALLGDMLMEQGLARLDTLAVTSEVQRRRSEILAACENELQNTMDEFNDLARTLERRQTPPPKQ</sequence>
<reference evidence="3 4" key="2">
    <citation type="submission" date="2013-11" db="EMBL/GenBank/DDBJ databases">
        <title>The Genome Sequence of Phytophthora parasitica INRA-310.</title>
        <authorList>
            <consortium name="The Broad Institute Genomics Platform"/>
            <person name="Russ C."/>
            <person name="Tyler B."/>
            <person name="Panabieres F."/>
            <person name="Shan W."/>
            <person name="Tripathy S."/>
            <person name="Grunwald N."/>
            <person name="Machado M."/>
            <person name="Johnson C.S."/>
            <person name="Arredondo F."/>
            <person name="Hong C."/>
            <person name="Coffey M."/>
            <person name="Young S.K."/>
            <person name="Zeng Q."/>
            <person name="Gargeya S."/>
            <person name="Fitzgerald M."/>
            <person name="Abouelleil A."/>
            <person name="Alvarado L."/>
            <person name="Chapman S.B."/>
            <person name="Gainer-Dewar J."/>
            <person name="Goldberg J."/>
            <person name="Griggs A."/>
            <person name="Gujja S."/>
            <person name="Hansen M."/>
            <person name="Howarth C."/>
            <person name="Imamovic A."/>
            <person name="Ireland A."/>
            <person name="Larimer J."/>
            <person name="McCowan C."/>
            <person name="Murphy C."/>
            <person name="Pearson M."/>
            <person name="Poon T.W."/>
            <person name="Priest M."/>
            <person name="Roberts A."/>
            <person name="Saif S."/>
            <person name="Shea T."/>
            <person name="Sykes S."/>
            <person name="Wortman J."/>
            <person name="Nusbaum C."/>
            <person name="Birren B."/>
        </authorList>
    </citation>
    <scope>NUCLEOTIDE SEQUENCE [LARGE SCALE GENOMIC DNA]</scope>
    <source>
        <strain evidence="3 4">INRA-310</strain>
    </source>
</reference>
<dbReference type="Pfam" id="PF06398">
    <property type="entry name" value="Pex24p"/>
    <property type="match status" value="1"/>
</dbReference>
<reference evidence="4" key="1">
    <citation type="submission" date="2011-12" db="EMBL/GenBank/DDBJ databases">
        <authorList>
            <consortium name="The Broad Institute Genome Sequencing Platform"/>
            <person name="Russ C."/>
            <person name="Tyler B."/>
            <person name="Panabieres F."/>
            <person name="Shan W."/>
            <person name="Tripathy S."/>
            <person name="Grunwald N."/>
            <person name="Machado M."/>
            <person name="Young S.K."/>
            <person name="Zeng Q."/>
            <person name="Gargeya S."/>
            <person name="Fitzgerald M."/>
            <person name="Haas B."/>
            <person name="Abouelleil A."/>
            <person name="Alvarado L."/>
            <person name="Arachchi H.M."/>
            <person name="Berlin A."/>
            <person name="Chapman S.B."/>
            <person name="Gearin G."/>
            <person name="Goldberg J."/>
            <person name="Griggs A."/>
            <person name="Gujja S."/>
            <person name="Hansen M."/>
            <person name="Heiman D."/>
            <person name="Howarth C."/>
            <person name="Larimer J."/>
            <person name="Lui A."/>
            <person name="MacDonald P.J.P."/>
            <person name="McCowen C."/>
            <person name="Montmayeur A."/>
            <person name="Murphy C."/>
            <person name="Neiman D."/>
            <person name="Pearson M."/>
            <person name="Priest M."/>
            <person name="Roberts A."/>
            <person name="Saif S."/>
            <person name="Shea T."/>
            <person name="Sisk P."/>
            <person name="Stolte C."/>
            <person name="Sykes S."/>
            <person name="Wortman J."/>
            <person name="Nusbaum C."/>
            <person name="Birren B."/>
        </authorList>
    </citation>
    <scope>NUCLEOTIDE SEQUENCE [LARGE SCALE GENOMIC DNA]</scope>
    <source>
        <strain evidence="4">INRA-310</strain>
    </source>
</reference>
<dbReference type="GO" id="GO:0005737">
    <property type="term" value="C:cytoplasm"/>
    <property type="evidence" value="ECO:0007669"/>
    <property type="project" value="UniProtKB-ARBA"/>
</dbReference>
<evidence type="ECO:0000259" key="2">
    <source>
        <dbReference type="Pfam" id="PF06398"/>
    </source>
</evidence>
<gene>
    <name evidence="3" type="ORF">PPTG_19355</name>
</gene>
<accession>W2PCU3</accession>
<dbReference type="AlphaFoldDB" id="W2PCU3"/>
<dbReference type="GO" id="GO:0098588">
    <property type="term" value="C:bounding membrane of organelle"/>
    <property type="evidence" value="ECO:0007669"/>
    <property type="project" value="UniProtKB-ARBA"/>
</dbReference>
<dbReference type="VEuPathDB" id="FungiDB:PPTG_19355"/>
<evidence type="ECO:0000313" key="4">
    <source>
        <dbReference type="Proteomes" id="UP000018817"/>
    </source>
</evidence>
<dbReference type="RefSeq" id="XP_008916002.1">
    <property type="nucleotide sequence ID" value="XM_008917754.1"/>
</dbReference>
<dbReference type="InterPro" id="IPR010482">
    <property type="entry name" value="TECPR1-like_DysF"/>
</dbReference>
<feature type="coiled-coil region" evidence="1">
    <location>
        <begin position="5"/>
        <end position="39"/>
    </location>
</feature>
<dbReference type="Proteomes" id="UP000018817">
    <property type="component" value="Unassembled WGS sequence"/>
</dbReference>
<evidence type="ECO:0000256" key="1">
    <source>
        <dbReference type="SAM" id="Coils"/>
    </source>
</evidence>
<proteinExistence type="predicted"/>
<evidence type="ECO:0000313" key="3">
    <source>
        <dbReference type="EMBL" id="ETM98656.1"/>
    </source>
</evidence>
<organism evidence="3 4">
    <name type="scientific">Phytophthora nicotianae (strain INRA-310)</name>
    <name type="common">Phytophthora parasitica</name>
    <dbReference type="NCBI Taxonomy" id="761204"/>
    <lineage>
        <taxon>Eukaryota</taxon>
        <taxon>Sar</taxon>
        <taxon>Stramenopiles</taxon>
        <taxon>Oomycota</taxon>
        <taxon>Peronosporomycetes</taxon>
        <taxon>Peronosporales</taxon>
        <taxon>Peronosporaceae</taxon>
        <taxon>Phytophthora</taxon>
    </lineage>
</organism>
<dbReference type="EMBL" id="KI669674">
    <property type="protein sequence ID" value="ETM98656.1"/>
    <property type="molecule type" value="Genomic_DNA"/>
</dbReference>
<dbReference type="GeneID" id="20188131"/>
<dbReference type="OrthoDB" id="72441at2759"/>
<dbReference type="STRING" id="761204.W2PCU3"/>
<protein>
    <recommendedName>
        <fullName evidence="2">TECPR1-like DysF domain-containing protein</fullName>
    </recommendedName>
</protein>
<name>W2PCU3_PHYN3</name>
<keyword evidence="1" id="KW-0175">Coiled coil</keyword>